<evidence type="ECO:0000313" key="1">
    <source>
        <dbReference type="EMBL" id="RCK49185.1"/>
    </source>
</evidence>
<protein>
    <submittedName>
        <fullName evidence="1">Uncharacterized protein</fullName>
    </submittedName>
</protein>
<evidence type="ECO:0000313" key="2">
    <source>
        <dbReference type="Proteomes" id="UP000252255"/>
    </source>
</evidence>
<dbReference type="EMBL" id="JPWI01000001">
    <property type="protein sequence ID" value="RCK49185.1"/>
    <property type="molecule type" value="Genomic_DNA"/>
</dbReference>
<reference evidence="1 2" key="1">
    <citation type="submission" date="2014-07" db="EMBL/GenBank/DDBJ databases">
        <title>Draft genome sequence of Thalassospira profundimaris PR54-5.</title>
        <authorList>
            <person name="Lai Q."/>
            <person name="Shao Z."/>
        </authorList>
    </citation>
    <scope>NUCLEOTIDE SEQUENCE [LARGE SCALE GENOMIC DNA]</scope>
    <source>
        <strain evidence="1 2">PR54-5</strain>
    </source>
</reference>
<comment type="caution">
    <text evidence="1">The sequence shown here is derived from an EMBL/GenBank/DDBJ whole genome shotgun (WGS) entry which is preliminary data.</text>
</comment>
<dbReference type="Proteomes" id="UP000252255">
    <property type="component" value="Unassembled WGS sequence"/>
</dbReference>
<gene>
    <name evidence="1" type="ORF">TH30_02340</name>
</gene>
<name>A0A367X6B8_9PROT</name>
<proteinExistence type="predicted"/>
<accession>A0A367X6B8</accession>
<organism evidence="1 2">
    <name type="scientific">Thalassospira profundimaris</name>
    <dbReference type="NCBI Taxonomy" id="502049"/>
    <lineage>
        <taxon>Bacteria</taxon>
        <taxon>Pseudomonadati</taxon>
        <taxon>Pseudomonadota</taxon>
        <taxon>Alphaproteobacteria</taxon>
        <taxon>Rhodospirillales</taxon>
        <taxon>Thalassospiraceae</taxon>
        <taxon>Thalassospira</taxon>
    </lineage>
</organism>
<dbReference type="AlphaFoldDB" id="A0A367X6B8"/>
<sequence length="65" mass="7063">MKFDLTAVSFLSSYQSPDGQTGLPVVGPGSKPLFLRVWESFSLFLCKSCPVSEKQAENTGTSIFT</sequence>